<dbReference type="Pfam" id="PF01507">
    <property type="entry name" value="PAPS_reduct"/>
    <property type="match status" value="1"/>
</dbReference>
<dbReference type="NCBIfam" id="TIGR00434">
    <property type="entry name" value="cysH"/>
    <property type="match status" value="1"/>
</dbReference>
<organism evidence="5">
    <name type="scientific">freshwater metagenome</name>
    <dbReference type="NCBI Taxonomy" id="449393"/>
    <lineage>
        <taxon>unclassified sequences</taxon>
        <taxon>metagenomes</taxon>
        <taxon>ecological metagenomes</taxon>
    </lineage>
</organism>
<dbReference type="InterPro" id="IPR004511">
    <property type="entry name" value="PAPS/APS_Rdtase"/>
</dbReference>
<dbReference type="EMBL" id="CAEZXX010000242">
    <property type="protein sequence ID" value="CAB4731260.1"/>
    <property type="molecule type" value="Genomic_DNA"/>
</dbReference>
<protein>
    <submittedName>
        <fullName evidence="5">Unannotated protein</fullName>
    </submittedName>
</protein>
<dbReference type="NCBIfam" id="NF002537">
    <property type="entry name" value="PRK02090.1"/>
    <property type="match status" value="1"/>
</dbReference>
<sequence>MPTVTIPTSLESGHPGDAIRWAAEQFGTENLVVTASFEDAVLVHLAATAVPGIEVVLIDTQYLFAETQWLVDEMRKVVDLNLTVLHPKVQPDNLWQTDVEACCGVRKVEPLNRALVGKQGWVTGIRRVDGPTRANAPVAVFDPVRNLVKINPLASFTDEDLLTYEQVFELPVNPLRERGYPSIGCWPCTRPVAPGEDKRAGRWAGNAKTECGLHV</sequence>
<evidence type="ECO:0000313" key="5">
    <source>
        <dbReference type="EMBL" id="CAB4731260.1"/>
    </source>
</evidence>
<dbReference type="AlphaFoldDB" id="A0A6J6S8I8"/>
<gene>
    <name evidence="5" type="ORF">UFOPK2602_02344</name>
    <name evidence="6" type="ORF">UFOPK2806_02695</name>
    <name evidence="7" type="ORF">UFOPK4306_02683</name>
</gene>
<dbReference type="PIRSF" id="PIRSF000857">
    <property type="entry name" value="PAPS_reductase"/>
    <property type="match status" value="1"/>
</dbReference>
<evidence type="ECO:0000256" key="1">
    <source>
        <dbReference type="ARBA" id="ARBA00009732"/>
    </source>
</evidence>
<proteinExistence type="inferred from homology"/>
<dbReference type="InterPro" id="IPR014729">
    <property type="entry name" value="Rossmann-like_a/b/a_fold"/>
</dbReference>
<comment type="similarity">
    <text evidence="1">Belongs to the PAPS reductase family. CysH subfamily.</text>
</comment>
<reference evidence="5" key="1">
    <citation type="submission" date="2020-05" db="EMBL/GenBank/DDBJ databases">
        <authorList>
            <person name="Chiriac C."/>
            <person name="Salcher M."/>
            <person name="Ghai R."/>
            <person name="Kavagutti S V."/>
        </authorList>
    </citation>
    <scope>NUCLEOTIDE SEQUENCE</scope>
</reference>
<evidence type="ECO:0000256" key="3">
    <source>
        <dbReference type="ARBA" id="ARBA00024327"/>
    </source>
</evidence>
<name>A0A6J6S8I8_9ZZZZ</name>
<dbReference type="PANTHER" id="PTHR46509:SF1">
    <property type="entry name" value="PHOSPHOADENOSINE PHOSPHOSULFATE REDUCTASE"/>
    <property type="match status" value="1"/>
</dbReference>
<accession>A0A6J6S8I8</accession>
<feature type="domain" description="Phosphoadenosine phosphosulphate reductase" evidence="4">
    <location>
        <begin position="32"/>
        <end position="191"/>
    </location>
</feature>
<evidence type="ECO:0000313" key="6">
    <source>
        <dbReference type="EMBL" id="CAB4775699.1"/>
    </source>
</evidence>
<keyword evidence="2" id="KW-0560">Oxidoreductase</keyword>
<evidence type="ECO:0000259" key="4">
    <source>
        <dbReference type="Pfam" id="PF01507"/>
    </source>
</evidence>
<dbReference type="InterPro" id="IPR002500">
    <property type="entry name" value="PAPS_reduct_dom"/>
</dbReference>
<dbReference type="HAMAP" id="MF_00063">
    <property type="entry name" value="CysH"/>
    <property type="match status" value="1"/>
</dbReference>
<evidence type="ECO:0000313" key="7">
    <source>
        <dbReference type="EMBL" id="CAB5069103.1"/>
    </source>
</evidence>
<dbReference type="EMBL" id="CAFBQP010000197">
    <property type="protein sequence ID" value="CAB5069103.1"/>
    <property type="molecule type" value="Genomic_DNA"/>
</dbReference>
<dbReference type="Gene3D" id="3.40.50.620">
    <property type="entry name" value="HUPs"/>
    <property type="match status" value="1"/>
</dbReference>
<dbReference type="SUPFAM" id="SSF52402">
    <property type="entry name" value="Adenine nucleotide alpha hydrolases-like"/>
    <property type="match status" value="1"/>
</dbReference>
<dbReference type="GO" id="GO:0019379">
    <property type="term" value="P:sulfate assimilation, phosphoadenylyl sulfate reduction by phosphoadenylyl-sulfate reductase (thioredoxin)"/>
    <property type="evidence" value="ECO:0007669"/>
    <property type="project" value="InterPro"/>
</dbReference>
<dbReference type="GO" id="GO:0005737">
    <property type="term" value="C:cytoplasm"/>
    <property type="evidence" value="ECO:0007669"/>
    <property type="project" value="TreeGrafter"/>
</dbReference>
<dbReference type="PANTHER" id="PTHR46509">
    <property type="entry name" value="PHOSPHOADENOSINE PHOSPHOSULFATE REDUCTASE"/>
    <property type="match status" value="1"/>
</dbReference>
<evidence type="ECO:0000256" key="2">
    <source>
        <dbReference type="ARBA" id="ARBA00023002"/>
    </source>
</evidence>
<dbReference type="EMBL" id="CAEZYY010000082">
    <property type="protein sequence ID" value="CAB4775699.1"/>
    <property type="molecule type" value="Genomic_DNA"/>
</dbReference>
<comment type="pathway">
    <text evidence="3">Sulfur metabolism; hydrogen sulfide biosynthesis; sulfite from sulfate.</text>
</comment>
<dbReference type="GO" id="GO:0004604">
    <property type="term" value="F:phosphoadenylyl-sulfate reductase (thioredoxin) activity"/>
    <property type="evidence" value="ECO:0007669"/>
    <property type="project" value="InterPro"/>
</dbReference>